<protein>
    <recommendedName>
        <fullName evidence="1">Alcohol dehydrogenase-like N-terminal domain-containing protein</fullName>
    </recommendedName>
</protein>
<reference evidence="2" key="1">
    <citation type="submission" date="2022-08" db="EMBL/GenBank/DDBJ databases">
        <authorList>
            <person name="Giroux E."/>
            <person name="Giroux E."/>
        </authorList>
    </citation>
    <scope>NUCLEOTIDE SEQUENCE</scope>
    <source>
        <strain evidence="2">H1091258</strain>
    </source>
</reference>
<dbReference type="EMBL" id="CAMGZC010000179">
    <property type="protein sequence ID" value="CAI0644628.1"/>
    <property type="molecule type" value="Genomic_DNA"/>
</dbReference>
<evidence type="ECO:0000259" key="1">
    <source>
        <dbReference type="Pfam" id="PF08240"/>
    </source>
</evidence>
<keyword evidence="3" id="KW-1185">Reference proteome</keyword>
<dbReference type="SUPFAM" id="SSF50129">
    <property type="entry name" value="GroES-like"/>
    <property type="match status" value="1"/>
</dbReference>
<gene>
    <name evidence="2" type="ORF">CGXH109_LOCUS37300</name>
</gene>
<dbReference type="Gene3D" id="3.90.180.10">
    <property type="entry name" value="Medium-chain alcohol dehydrogenases, catalytic domain"/>
    <property type="match status" value="1"/>
</dbReference>
<feature type="domain" description="Alcohol dehydrogenase-like N-terminal" evidence="1">
    <location>
        <begin position="33"/>
        <end position="145"/>
    </location>
</feature>
<dbReference type="Pfam" id="PF08240">
    <property type="entry name" value="ADH_N"/>
    <property type="match status" value="1"/>
</dbReference>
<sequence length="201" mass="22104">MPAVDLTNRAVWLSSFSKPLSVVDLPVPNADVGTAVVKILATGVAPYTHLIHLGKLPALNLTPPLVPNPSGIGRIHDVGTDAVRLKKGDLVFIDGLNRVRDDANVALMPGHMTGGHPDAQKLMRGVWRDGSWQQFQKVPLEVCFLLDEKRLCGNADIPLSCGLGHEAEWKDRIEWRSGRQMPPSIRASYLEKHPTDRQMDV</sequence>
<organism evidence="2 3">
    <name type="scientific">Colletotrichum noveboracense</name>
    <dbReference type="NCBI Taxonomy" id="2664923"/>
    <lineage>
        <taxon>Eukaryota</taxon>
        <taxon>Fungi</taxon>
        <taxon>Dikarya</taxon>
        <taxon>Ascomycota</taxon>
        <taxon>Pezizomycotina</taxon>
        <taxon>Sordariomycetes</taxon>
        <taxon>Hypocreomycetidae</taxon>
        <taxon>Glomerellales</taxon>
        <taxon>Glomerellaceae</taxon>
        <taxon>Colletotrichum</taxon>
        <taxon>Colletotrichum gloeosporioides species complex</taxon>
    </lineage>
</organism>
<name>A0A9W4RNK3_9PEZI</name>
<dbReference type="InterPro" id="IPR013154">
    <property type="entry name" value="ADH-like_N"/>
</dbReference>
<dbReference type="Proteomes" id="UP001152533">
    <property type="component" value="Unassembled WGS sequence"/>
</dbReference>
<dbReference type="AlphaFoldDB" id="A0A9W4RNK3"/>
<evidence type="ECO:0000313" key="2">
    <source>
        <dbReference type="EMBL" id="CAI0644628.1"/>
    </source>
</evidence>
<evidence type="ECO:0000313" key="3">
    <source>
        <dbReference type="Proteomes" id="UP001152533"/>
    </source>
</evidence>
<proteinExistence type="predicted"/>
<dbReference type="InterPro" id="IPR011032">
    <property type="entry name" value="GroES-like_sf"/>
</dbReference>
<comment type="caution">
    <text evidence="2">The sequence shown here is derived from an EMBL/GenBank/DDBJ whole genome shotgun (WGS) entry which is preliminary data.</text>
</comment>
<accession>A0A9W4RNK3</accession>